<dbReference type="Pfam" id="PF17919">
    <property type="entry name" value="RT_RNaseH_2"/>
    <property type="match status" value="1"/>
</dbReference>
<sequence>MCDASGYAIGVALGQKKDKIFHIIHYASRVLNETQVNYATIEKELLTIVYALEKILSLPSMFKNYYFH</sequence>
<dbReference type="AlphaFoldDB" id="A0A151SFU8"/>
<evidence type="ECO:0000313" key="2">
    <source>
        <dbReference type="EMBL" id="KYP53663.1"/>
    </source>
</evidence>
<reference evidence="2" key="1">
    <citation type="journal article" date="2012" name="Nat. Biotechnol.">
        <title>Draft genome sequence of pigeonpea (Cajanus cajan), an orphan legume crop of resource-poor farmers.</title>
        <authorList>
            <person name="Varshney R.K."/>
            <person name="Chen W."/>
            <person name="Li Y."/>
            <person name="Bharti A.K."/>
            <person name="Saxena R.K."/>
            <person name="Schlueter J.A."/>
            <person name="Donoghue M.T."/>
            <person name="Azam S."/>
            <person name="Fan G."/>
            <person name="Whaley A.M."/>
            <person name="Farmer A.D."/>
            <person name="Sheridan J."/>
            <person name="Iwata A."/>
            <person name="Tuteja R."/>
            <person name="Penmetsa R.V."/>
            <person name="Wu W."/>
            <person name="Upadhyaya H.D."/>
            <person name="Yang S.P."/>
            <person name="Shah T."/>
            <person name="Saxena K.B."/>
            <person name="Michael T."/>
            <person name="McCombie W.R."/>
            <person name="Yang B."/>
            <person name="Zhang G."/>
            <person name="Yang H."/>
            <person name="Wang J."/>
            <person name="Spillane C."/>
            <person name="Cook D.R."/>
            <person name="May G.D."/>
            <person name="Xu X."/>
            <person name="Jackson S.A."/>
        </authorList>
    </citation>
    <scope>NUCLEOTIDE SEQUENCE [LARGE SCALE GENOMIC DNA]</scope>
</reference>
<gene>
    <name evidence="2" type="ORF">KK1_024237</name>
</gene>
<feature type="domain" description="Reverse transcriptase/retrotransposon-derived protein RNase H-like" evidence="1">
    <location>
        <begin position="1"/>
        <end position="55"/>
    </location>
</feature>
<evidence type="ECO:0000313" key="3">
    <source>
        <dbReference type="Proteomes" id="UP000075243"/>
    </source>
</evidence>
<organism evidence="2 3">
    <name type="scientific">Cajanus cajan</name>
    <name type="common">Pigeon pea</name>
    <name type="synonym">Cajanus indicus</name>
    <dbReference type="NCBI Taxonomy" id="3821"/>
    <lineage>
        <taxon>Eukaryota</taxon>
        <taxon>Viridiplantae</taxon>
        <taxon>Streptophyta</taxon>
        <taxon>Embryophyta</taxon>
        <taxon>Tracheophyta</taxon>
        <taxon>Spermatophyta</taxon>
        <taxon>Magnoliopsida</taxon>
        <taxon>eudicotyledons</taxon>
        <taxon>Gunneridae</taxon>
        <taxon>Pentapetalae</taxon>
        <taxon>rosids</taxon>
        <taxon>fabids</taxon>
        <taxon>Fabales</taxon>
        <taxon>Fabaceae</taxon>
        <taxon>Papilionoideae</taxon>
        <taxon>50 kb inversion clade</taxon>
        <taxon>NPAAA clade</taxon>
        <taxon>indigoferoid/millettioid clade</taxon>
        <taxon>Phaseoleae</taxon>
        <taxon>Cajanus</taxon>
    </lineage>
</organism>
<dbReference type="SUPFAM" id="SSF56672">
    <property type="entry name" value="DNA/RNA polymerases"/>
    <property type="match status" value="1"/>
</dbReference>
<dbReference type="EMBL" id="KQ483411">
    <property type="protein sequence ID" value="KYP53663.1"/>
    <property type="molecule type" value="Genomic_DNA"/>
</dbReference>
<protein>
    <submittedName>
        <fullName evidence="2">Retrovirus-related Pol polyprotein from transposon opus</fullName>
    </submittedName>
</protein>
<dbReference type="InterPro" id="IPR041577">
    <property type="entry name" value="RT_RNaseH_2"/>
</dbReference>
<name>A0A151SFU8_CAJCA</name>
<proteinExistence type="predicted"/>
<dbReference type="PANTHER" id="PTHR34072">
    <property type="entry name" value="ENZYMATIC POLYPROTEIN-RELATED"/>
    <property type="match status" value="1"/>
</dbReference>
<dbReference type="Gramene" id="C.cajan_23550.t">
    <property type="protein sequence ID" value="C.cajan_23550.t.cds1"/>
    <property type="gene ID" value="C.cajan_23550"/>
</dbReference>
<dbReference type="InterPro" id="IPR043502">
    <property type="entry name" value="DNA/RNA_pol_sf"/>
</dbReference>
<accession>A0A151SFU8</accession>
<dbReference type="Proteomes" id="UP000075243">
    <property type="component" value="Unassembled WGS sequence"/>
</dbReference>
<dbReference type="PANTHER" id="PTHR34072:SF57">
    <property type="entry name" value="RNA-DIRECTED DNA POLYMERASE"/>
    <property type="match status" value="1"/>
</dbReference>
<evidence type="ECO:0000259" key="1">
    <source>
        <dbReference type="Pfam" id="PF17919"/>
    </source>
</evidence>
<keyword evidence="3" id="KW-1185">Reference proteome</keyword>